<gene>
    <name evidence="3" type="ORF">NCTC11388_00013</name>
</gene>
<evidence type="ECO:0000313" key="4">
    <source>
        <dbReference type="Proteomes" id="UP000254893"/>
    </source>
</evidence>
<dbReference type="Pfam" id="PF09697">
    <property type="entry name" value="Porph_ging"/>
    <property type="match status" value="1"/>
</dbReference>
<feature type="compositionally biased region" description="Polar residues" evidence="1">
    <location>
        <begin position="289"/>
        <end position="299"/>
    </location>
</feature>
<keyword evidence="2" id="KW-0732">Signal</keyword>
<dbReference type="EMBL" id="UGYW01000001">
    <property type="protein sequence ID" value="SUI96535.1"/>
    <property type="molecule type" value="Genomic_DNA"/>
</dbReference>
<dbReference type="NCBIfam" id="TIGR01200">
    <property type="entry name" value="GLPGLI"/>
    <property type="match status" value="1"/>
</dbReference>
<dbReference type="InterPro" id="IPR005901">
    <property type="entry name" value="GLPGLI"/>
</dbReference>
<evidence type="ECO:0000256" key="1">
    <source>
        <dbReference type="SAM" id="MobiDB-lite"/>
    </source>
</evidence>
<feature type="region of interest" description="Disordered" evidence="1">
    <location>
        <begin position="276"/>
        <end position="299"/>
    </location>
</feature>
<feature type="chain" id="PRO_5017053168" evidence="2">
    <location>
        <begin position="20"/>
        <end position="299"/>
    </location>
</feature>
<reference evidence="3 4" key="1">
    <citation type="submission" date="2018-06" db="EMBL/GenBank/DDBJ databases">
        <authorList>
            <consortium name="Pathogen Informatics"/>
            <person name="Doyle S."/>
        </authorList>
    </citation>
    <scope>NUCLEOTIDE SEQUENCE [LARGE SCALE GENOMIC DNA]</scope>
    <source>
        <strain evidence="3 4">NCTC11388</strain>
    </source>
</reference>
<accession>A0A380B8D3</accession>
<dbReference type="Proteomes" id="UP000254893">
    <property type="component" value="Unassembled WGS sequence"/>
</dbReference>
<name>A0A380B8D3_SPHSI</name>
<organism evidence="3 4">
    <name type="scientific">Sphingobacterium spiritivorum</name>
    <name type="common">Flavobacterium spiritivorum</name>
    <dbReference type="NCBI Taxonomy" id="258"/>
    <lineage>
        <taxon>Bacteria</taxon>
        <taxon>Pseudomonadati</taxon>
        <taxon>Bacteroidota</taxon>
        <taxon>Sphingobacteriia</taxon>
        <taxon>Sphingobacteriales</taxon>
        <taxon>Sphingobacteriaceae</taxon>
        <taxon>Sphingobacterium</taxon>
    </lineage>
</organism>
<evidence type="ECO:0000313" key="3">
    <source>
        <dbReference type="EMBL" id="SUI96535.1"/>
    </source>
</evidence>
<feature type="signal peptide" evidence="2">
    <location>
        <begin position="1"/>
        <end position="19"/>
    </location>
</feature>
<dbReference type="AlphaFoldDB" id="A0A380B8D3"/>
<dbReference type="RefSeq" id="WP_115168636.1">
    <property type="nucleotide sequence ID" value="NZ_UGYW01000001.1"/>
</dbReference>
<sequence>MKKSYLFLIGLFLLNSAHAQQTEPALAKAHYLFKHVNDTNNREQFRRDEMALYLGKNSSYFTSYSSNRAQEDIKKQMDNPAFDGNLKIVRNTSPTQESYYCRPHEHKLTELKDVAGDKFLVDTQWPELDWNIGEETREIGGYKTQKAQTSYKGRNYTAWFTTELPFPFGPWKLQGLPGLILEAYDDKKEVIFEYSGFDKLDNGLLNVELPANAIKSNLKEIKKIQDAFQANPQAYIQAKQAQRQNAAGVSVSGNSITVSSTSAKASGEMDMSKIKSVNVQQDDNYKPSKITNNPIELIP</sequence>
<proteinExistence type="predicted"/>
<evidence type="ECO:0000256" key="2">
    <source>
        <dbReference type="SAM" id="SignalP"/>
    </source>
</evidence>
<protein>
    <submittedName>
        <fullName evidence="3">GLPGLI family protein</fullName>
    </submittedName>
</protein>